<keyword evidence="6" id="KW-1185">Reference proteome</keyword>
<accession>A0AA41WA73</accession>
<comment type="similarity">
    <text evidence="2">Belongs to the transketolase family.</text>
</comment>
<dbReference type="Pfam" id="PF00456">
    <property type="entry name" value="Transketolase_N"/>
    <property type="match status" value="1"/>
</dbReference>
<reference evidence="5" key="1">
    <citation type="submission" date="2022-06" db="EMBL/GenBank/DDBJ databases">
        <title>CFH 74404 Thermomicrobiaceae sp.</title>
        <authorList>
            <person name="Ming H."/>
            <person name="Li W.-J."/>
            <person name="Zhao Z."/>
        </authorList>
    </citation>
    <scope>NUCLEOTIDE SEQUENCE</scope>
    <source>
        <strain evidence="5">CFH 74404</strain>
    </source>
</reference>
<protein>
    <submittedName>
        <fullName evidence="5">Transketolase</fullName>
    </submittedName>
</protein>
<dbReference type="InterPro" id="IPR005474">
    <property type="entry name" value="Transketolase_N"/>
</dbReference>
<evidence type="ECO:0000259" key="4">
    <source>
        <dbReference type="Pfam" id="PF00456"/>
    </source>
</evidence>
<proteinExistence type="inferred from homology"/>
<dbReference type="CDD" id="cd02012">
    <property type="entry name" value="TPP_TK"/>
    <property type="match status" value="1"/>
</dbReference>
<sequence>MAQVQTTLSTTEIERLTALARELRREVLIMTTEAGSGHPTSSMSAVEILVALYFGGILRYDPAQPRWPDRDRFIMSKGHAAPILYAVLAEAGYFPKEQLRTLRQLGSPLEGHPNMRRLPGVEASTGSLGQGLSIGLGHALAARLEGRSYHVYVLLGDGEIEEGQVWEAAMAAAHSRVGNLVAIVDHNRYQQTTGVASVTDPLSYADKWRAFGWKVDEVDGHDLVAVHQALRFATAFEDGPFAIIAHTVKGKGVRFLEQDFTWHGRAVPRDRLQQALEELG</sequence>
<dbReference type="PANTHER" id="PTHR47514:SF1">
    <property type="entry name" value="TRANSKETOLASE N-TERMINAL SECTION-RELATED"/>
    <property type="match status" value="1"/>
</dbReference>
<evidence type="ECO:0000256" key="2">
    <source>
        <dbReference type="ARBA" id="ARBA00007131"/>
    </source>
</evidence>
<comment type="cofactor">
    <cofactor evidence="1">
        <name>thiamine diphosphate</name>
        <dbReference type="ChEBI" id="CHEBI:58937"/>
    </cofactor>
</comment>
<evidence type="ECO:0000256" key="1">
    <source>
        <dbReference type="ARBA" id="ARBA00001964"/>
    </source>
</evidence>
<keyword evidence="3" id="KW-0786">Thiamine pyrophosphate</keyword>
<dbReference type="AlphaFoldDB" id="A0AA41WA73"/>
<gene>
    <name evidence="5" type="ORF">NET02_04400</name>
</gene>
<dbReference type="SUPFAM" id="SSF52518">
    <property type="entry name" value="Thiamin diphosphate-binding fold (THDP-binding)"/>
    <property type="match status" value="1"/>
</dbReference>
<dbReference type="EMBL" id="JAMSLR010000002">
    <property type="protein sequence ID" value="MCM8748376.1"/>
    <property type="molecule type" value="Genomic_DNA"/>
</dbReference>
<comment type="caution">
    <text evidence="5">The sequence shown here is derived from an EMBL/GenBank/DDBJ whole genome shotgun (WGS) entry which is preliminary data.</text>
</comment>
<evidence type="ECO:0000313" key="6">
    <source>
        <dbReference type="Proteomes" id="UP001165306"/>
    </source>
</evidence>
<evidence type="ECO:0000313" key="5">
    <source>
        <dbReference type="EMBL" id="MCM8748376.1"/>
    </source>
</evidence>
<dbReference type="Proteomes" id="UP001165306">
    <property type="component" value="Unassembled WGS sequence"/>
</dbReference>
<evidence type="ECO:0000256" key="3">
    <source>
        <dbReference type="ARBA" id="ARBA00023052"/>
    </source>
</evidence>
<name>A0AA41WA73_9BACT</name>
<dbReference type="RefSeq" id="WP_284056157.1">
    <property type="nucleotide sequence ID" value="NZ_JAMSLR010000002.1"/>
</dbReference>
<feature type="domain" description="Transketolase N-terminal" evidence="4">
    <location>
        <begin position="30"/>
        <end position="280"/>
    </location>
</feature>
<organism evidence="5 6">
    <name type="scientific">Thermalbibacter longus</name>
    <dbReference type="NCBI Taxonomy" id="2951981"/>
    <lineage>
        <taxon>Bacteria</taxon>
        <taxon>Pseudomonadati</taxon>
        <taxon>Thermomicrobiota</taxon>
        <taxon>Thermomicrobia</taxon>
        <taxon>Thermomicrobiales</taxon>
        <taxon>Thermomicrobiaceae</taxon>
        <taxon>Thermalbibacter</taxon>
    </lineage>
</organism>
<dbReference type="PANTHER" id="PTHR47514">
    <property type="entry name" value="TRANSKETOLASE N-TERMINAL SECTION-RELATED"/>
    <property type="match status" value="1"/>
</dbReference>
<dbReference type="InterPro" id="IPR029061">
    <property type="entry name" value="THDP-binding"/>
</dbReference>
<dbReference type="Gene3D" id="3.40.50.970">
    <property type="match status" value="1"/>
</dbReference>